<accession>A0ABW2DMQ1</accession>
<protein>
    <submittedName>
        <fullName evidence="2">Quinol monooxygenase</fullName>
        <ecNumber evidence="2">1.-.-.-</ecNumber>
    </submittedName>
</protein>
<evidence type="ECO:0000313" key="2">
    <source>
        <dbReference type="EMBL" id="MFC6999111.1"/>
    </source>
</evidence>
<sequence>MEKYALFGKLMTQPGKRDELLAILTQAAQLVATAKGCHHYIVYKDAQHQDWIWVSEIWDSEADHDNSLQIEGVMDLISQAMPLLAGRPEKIEMTVVGGKGIS</sequence>
<dbReference type="Proteomes" id="UP001596405">
    <property type="component" value="Unassembled WGS sequence"/>
</dbReference>
<dbReference type="Gene3D" id="3.30.70.100">
    <property type="match status" value="1"/>
</dbReference>
<dbReference type="GO" id="GO:0004497">
    <property type="term" value="F:monooxygenase activity"/>
    <property type="evidence" value="ECO:0007669"/>
    <property type="project" value="UniProtKB-KW"/>
</dbReference>
<dbReference type="RefSeq" id="WP_066616790.1">
    <property type="nucleotide sequence ID" value="NZ_JBHSYQ010000015.1"/>
</dbReference>
<dbReference type="InterPro" id="IPR007138">
    <property type="entry name" value="ABM_dom"/>
</dbReference>
<organism evidence="2 3">
    <name type="scientific">Rufibacter roseus</name>
    <dbReference type="NCBI Taxonomy" id="1567108"/>
    <lineage>
        <taxon>Bacteria</taxon>
        <taxon>Pseudomonadati</taxon>
        <taxon>Bacteroidota</taxon>
        <taxon>Cytophagia</taxon>
        <taxon>Cytophagales</taxon>
        <taxon>Hymenobacteraceae</taxon>
        <taxon>Rufibacter</taxon>
    </lineage>
</organism>
<keyword evidence="2" id="KW-0560">Oxidoreductase</keyword>
<dbReference type="EC" id="1.-.-.-" evidence="2"/>
<feature type="domain" description="ABM" evidence="1">
    <location>
        <begin position="4"/>
        <end position="93"/>
    </location>
</feature>
<keyword evidence="2" id="KW-0503">Monooxygenase</keyword>
<comment type="caution">
    <text evidence="2">The sequence shown here is derived from an EMBL/GenBank/DDBJ whole genome shotgun (WGS) entry which is preliminary data.</text>
</comment>
<evidence type="ECO:0000313" key="3">
    <source>
        <dbReference type="Proteomes" id="UP001596405"/>
    </source>
</evidence>
<dbReference type="EMBL" id="JBHSYQ010000015">
    <property type="protein sequence ID" value="MFC6999111.1"/>
    <property type="molecule type" value="Genomic_DNA"/>
</dbReference>
<keyword evidence="3" id="KW-1185">Reference proteome</keyword>
<dbReference type="SUPFAM" id="SSF54909">
    <property type="entry name" value="Dimeric alpha+beta barrel"/>
    <property type="match status" value="1"/>
</dbReference>
<dbReference type="PROSITE" id="PS51725">
    <property type="entry name" value="ABM"/>
    <property type="match status" value="1"/>
</dbReference>
<evidence type="ECO:0000259" key="1">
    <source>
        <dbReference type="PROSITE" id="PS51725"/>
    </source>
</evidence>
<name>A0ABW2DMQ1_9BACT</name>
<gene>
    <name evidence="2" type="ORF">ACFQHR_15860</name>
</gene>
<dbReference type="InterPro" id="IPR011008">
    <property type="entry name" value="Dimeric_a/b-barrel"/>
</dbReference>
<dbReference type="Pfam" id="PF03992">
    <property type="entry name" value="ABM"/>
    <property type="match status" value="1"/>
</dbReference>
<proteinExistence type="predicted"/>
<reference evidence="3" key="1">
    <citation type="journal article" date="2019" name="Int. J. Syst. Evol. Microbiol.">
        <title>The Global Catalogue of Microorganisms (GCM) 10K type strain sequencing project: providing services to taxonomists for standard genome sequencing and annotation.</title>
        <authorList>
            <consortium name="The Broad Institute Genomics Platform"/>
            <consortium name="The Broad Institute Genome Sequencing Center for Infectious Disease"/>
            <person name="Wu L."/>
            <person name="Ma J."/>
        </authorList>
    </citation>
    <scope>NUCLEOTIDE SEQUENCE [LARGE SCALE GENOMIC DNA]</scope>
    <source>
        <strain evidence="3">CGMCC 4.7393</strain>
    </source>
</reference>